<evidence type="ECO:0000259" key="2">
    <source>
        <dbReference type="Pfam" id="PF04809"/>
    </source>
</evidence>
<name>A0ABS9MS28_9BURK</name>
<dbReference type="EMBL" id="JAKNCT010000009">
    <property type="protein sequence ID" value="MCG5031420.1"/>
    <property type="molecule type" value="Genomic_DNA"/>
</dbReference>
<evidence type="ECO:0000256" key="1">
    <source>
        <dbReference type="ARBA" id="ARBA00010832"/>
    </source>
</evidence>
<dbReference type="Pfam" id="PF04809">
    <property type="entry name" value="HupH_C"/>
    <property type="match status" value="1"/>
</dbReference>
<dbReference type="InterPro" id="IPR006894">
    <property type="entry name" value="HupH_Hydgase_express_prot_C"/>
</dbReference>
<gene>
    <name evidence="3" type="ORF">MAF45_08205</name>
</gene>
<protein>
    <submittedName>
        <fullName evidence="3">Hydrogenase expression/formation protein</fullName>
    </submittedName>
</protein>
<evidence type="ECO:0000313" key="4">
    <source>
        <dbReference type="Proteomes" id="UP001297600"/>
    </source>
</evidence>
<comment type="caution">
    <text evidence="3">The sequence shown here is derived from an EMBL/GenBank/DDBJ whole genome shotgun (WGS) entry which is preliminary data.</text>
</comment>
<dbReference type="Gene3D" id="3.30.1370.140">
    <property type="entry name" value="HupH hydrogenase expression protein, C-terminal domain"/>
    <property type="match status" value="2"/>
</dbReference>
<organism evidence="3 4">
    <name type="scientific">Mesosutterella porci</name>
    <dbReference type="NCBI Taxonomy" id="2915351"/>
    <lineage>
        <taxon>Bacteria</taxon>
        <taxon>Pseudomonadati</taxon>
        <taxon>Pseudomonadota</taxon>
        <taxon>Betaproteobacteria</taxon>
        <taxon>Burkholderiales</taxon>
        <taxon>Sutterellaceae</taxon>
        <taxon>Mesosutterella</taxon>
    </lineage>
</organism>
<dbReference type="InterPro" id="IPR038527">
    <property type="entry name" value="HupH_C_sf"/>
</dbReference>
<accession>A0ABS9MS28</accession>
<feature type="domain" description="HupH hydrogenase expression protein C-terminal" evidence="2">
    <location>
        <begin position="142"/>
        <end position="263"/>
    </location>
</feature>
<proteinExistence type="inferred from homology"/>
<dbReference type="Proteomes" id="UP001297600">
    <property type="component" value="Unassembled WGS sequence"/>
</dbReference>
<comment type="similarity">
    <text evidence="1">Belongs to the HupH/HyaF family.</text>
</comment>
<sequence>MDNVISASSILEAGKQARSFVRDEKKVAVAREALEWLKATRALLEKTQRDGGGLHEVTDLNGRSDEFKKFLFDTLESGEIRITMDGGRIRMEETGVPTLWRMLVGQQDMIVTAYIPEVVLRFSRTEGADTIVEPEKKPDGLFATPAIFSELRSQLRHCDMTRFDPHAIPHAVELSREPLSPADKAYINEILGEGSIHVQMQGFAKSTITQTRVRGLWRSKILNNAGRELLDQVVVSPLPPEIPSTPDDLAEAVKKLSDMIEWVEIDISRGAIG</sequence>
<keyword evidence="4" id="KW-1185">Reference proteome</keyword>
<reference evidence="3 4" key="1">
    <citation type="submission" date="2022-02" db="EMBL/GenBank/DDBJ databases">
        <title>Mesosutterella porci, a novel member of the family Sutterellaceae from pig feces.</title>
        <authorList>
            <person name="Wylensek D."/>
            <person name="Clavel T."/>
        </authorList>
    </citation>
    <scope>NUCLEOTIDE SEQUENCE [LARGE SCALE GENOMIC DNA]</scope>
    <source>
        <strain evidence="4">oilRF-744-wt-GAM-9</strain>
    </source>
</reference>
<dbReference type="RefSeq" id="WP_237979154.1">
    <property type="nucleotide sequence ID" value="NZ_JAKNCT010000009.1"/>
</dbReference>
<evidence type="ECO:0000313" key="3">
    <source>
        <dbReference type="EMBL" id="MCG5031420.1"/>
    </source>
</evidence>